<keyword evidence="1 2" id="KW-0732">Signal</keyword>
<feature type="signal peptide" evidence="2">
    <location>
        <begin position="1"/>
        <end position="19"/>
    </location>
</feature>
<dbReference type="KEGG" id="foc:113212110"/>
<feature type="chain" id="PRO_5039237988" evidence="2">
    <location>
        <begin position="20"/>
        <end position="234"/>
    </location>
</feature>
<organism evidence="3 4">
    <name type="scientific">Frankliniella occidentalis</name>
    <name type="common">Western flower thrips</name>
    <name type="synonym">Euthrips occidentalis</name>
    <dbReference type="NCBI Taxonomy" id="133901"/>
    <lineage>
        <taxon>Eukaryota</taxon>
        <taxon>Metazoa</taxon>
        <taxon>Ecdysozoa</taxon>
        <taxon>Arthropoda</taxon>
        <taxon>Hexapoda</taxon>
        <taxon>Insecta</taxon>
        <taxon>Pterygota</taxon>
        <taxon>Neoptera</taxon>
        <taxon>Paraneoptera</taxon>
        <taxon>Thysanoptera</taxon>
        <taxon>Terebrantia</taxon>
        <taxon>Thripoidea</taxon>
        <taxon>Thripidae</taxon>
        <taxon>Frankliniella</taxon>
    </lineage>
</organism>
<evidence type="ECO:0000256" key="2">
    <source>
        <dbReference type="SAM" id="SignalP"/>
    </source>
</evidence>
<reference evidence="4" key="1">
    <citation type="submission" date="2025-08" db="UniProtKB">
        <authorList>
            <consortium name="RefSeq"/>
        </authorList>
    </citation>
    <scope>IDENTIFICATION</scope>
    <source>
        <tissue evidence="4">Whole organism</tissue>
    </source>
</reference>
<sequence length="234" mass="26120">MSFVLVAGVVSFLSLQCHSQRLNSIAGPFRVIPKHAEHCPEHLFGQKGEIGTWAFSFVRDRQDVNTHYATGNFTTLYWFGDNLNVELSFSSWSSRGGWKENALVLRLKHLCKTGKTYMARQWKNAQLAIHPNNASADCPFPPGMYKVRNATVDLGVTRQFPAFFYGKWRIDVKIIEPQNNTGCISCLRAFAEVVPQVYLDKGKAGAMGGAEGIKGFQNNSDTNVDFTPIEIPNV</sequence>
<keyword evidence="3" id="KW-1185">Reference proteome</keyword>
<accession>A0A6J1T761</accession>
<dbReference type="InterPro" id="IPR036846">
    <property type="entry name" value="GM2-AP_sf"/>
</dbReference>
<dbReference type="Gene3D" id="2.70.220.10">
    <property type="entry name" value="Ganglioside GM2 activator"/>
    <property type="match status" value="1"/>
</dbReference>
<proteinExistence type="predicted"/>
<protein>
    <submittedName>
        <fullName evidence="4">Uncharacterized protein LOC113212110</fullName>
    </submittedName>
</protein>
<name>A0A6J1T761_FRAOC</name>
<evidence type="ECO:0000256" key="1">
    <source>
        <dbReference type="ARBA" id="ARBA00022729"/>
    </source>
</evidence>
<gene>
    <name evidence="4" type="primary">LOC113212110</name>
</gene>
<dbReference type="GeneID" id="113212110"/>
<dbReference type="RefSeq" id="XP_026286486.2">
    <property type="nucleotide sequence ID" value="XM_026430701.2"/>
</dbReference>
<dbReference type="AlphaFoldDB" id="A0A6J1T761"/>
<evidence type="ECO:0000313" key="4">
    <source>
        <dbReference type="RefSeq" id="XP_026286486.2"/>
    </source>
</evidence>
<dbReference type="OrthoDB" id="6611940at2759"/>
<evidence type="ECO:0000313" key="3">
    <source>
        <dbReference type="Proteomes" id="UP000504606"/>
    </source>
</evidence>
<dbReference type="Proteomes" id="UP000504606">
    <property type="component" value="Unplaced"/>
</dbReference>